<keyword evidence="3" id="KW-1003">Cell membrane</keyword>
<feature type="transmembrane region" description="Helical" evidence="8">
    <location>
        <begin position="420"/>
        <end position="449"/>
    </location>
</feature>
<keyword evidence="2" id="KW-0813">Transport</keyword>
<evidence type="ECO:0000313" key="9">
    <source>
        <dbReference type="EMBL" id="MFD1524722.1"/>
    </source>
</evidence>
<dbReference type="PANTHER" id="PTHR30047:SF7">
    <property type="entry name" value="HIGH-AFFINITY CHOLINE TRANSPORT PROTEIN"/>
    <property type="match status" value="1"/>
</dbReference>
<feature type="transmembrane region" description="Helical" evidence="8">
    <location>
        <begin position="206"/>
        <end position="225"/>
    </location>
</feature>
<evidence type="ECO:0000256" key="5">
    <source>
        <dbReference type="ARBA" id="ARBA00022989"/>
    </source>
</evidence>
<dbReference type="EMBL" id="JBHUDH010000002">
    <property type="protein sequence ID" value="MFD1524722.1"/>
    <property type="molecule type" value="Genomic_DNA"/>
</dbReference>
<evidence type="ECO:0000256" key="6">
    <source>
        <dbReference type="ARBA" id="ARBA00023136"/>
    </source>
</evidence>
<dbReference type="RefSeq" id="WP_379730736.1">
    <property type="nucleotide sequence ID" value="NZ_JBHSWZ010000019.1"/>
</dbReference>
<feature type="transmembrane region" description="Helical" evidence="8">
    <location>
        <begin position="275"/>
        <end position="302"/>
    </location>
</feature>
<feature type="transmembrane region" description="Helical" evidence="8">
    <location>
        <begin position="486"/>
        <end position="507"/>
    </location>
</feature>
<feature type="transmembrane region" description="Helical" evidence="8">
    <location>
        <begin position="152"/>
        <end position="175"/>
    </location>
</feature>
<feature type="transmembrane region" description="Helical" evidence="8">
    <location>
        <begin position="245"/>
        <end position="263"/>
    </location>
</feature>
<proteinExistence type="predicted"/>
<dbReference type="AlphaFoldDB" id="A0ABD6B2S6"/>
<evidence type="ECO:0000256" key="7">
    <source>
        <dbReference type="SAM" id="MobiDB-lite"/>
    </source>
</evidence>
<evidence type="ECO:0000256" key="2">
    <source>
        <dbReference type="ARBA" id="ARBA00022448"/>
    </source>
</evidence>
<keyword evidence="4 8" id="KW-0812">Transmembrane</keyword>
<dbReference type="PANTHER" id="PTHR30047">
    <property type="entry name" value="HIGH-AFFINITY CHOLINE TRANSPORT PROTEIN-RELATED"/>
    <property type="match status" value="1"/>
</dbReference>
<comment type="caution">
    <text evidence="9">The sequence shown here is derived from an EMBL/GenBank/DDBJ whole genome shotgun (WGS) entry which is preliminary data.</text>
</comment>
<feature type="transmembrane region" description="Helical" evidence="8">
    <location>
        <begin position="20"/>
        <end position="41"/>
    </location>
</feature>
<sequence>MSVPSQVVGAVESFREKSDVAVFSLSVAALLGIIVAVVAFADTVAAALATANEFIVGNLGWLYLWVVFLAFVFVVYVMIGPWGRIKLGGPDTEPEFTFWQYLVMTFTAGLSSGGLEFWGPVEPLIHYGTRPPYFDASAGTWARMADALQYAIYHYGLSAWATYLVFAVAISYYVYRKGAPFRPAVILAPFVGVDNVDGPLGKLVDALAVVVTVSGITVSFGLGISQFASGLSFKWGVGLGQLGRIGLILLVGVLFLLSVIAGIQKGIKRFADLNVVLLIGLMAAMFAFGQATTLVNLTTQALTGYATDFVGMSLFFAPNGEATAWLGSWTLFFWPWWLTFAPMIGIFMARISKGRTLRELVFAGLFGSFALTVPWYAATGGSALLLQTSGAADLLGVYESSGLEAVGFALFEQLLPYPAVFSAALLLLVVSFLITTLDSSTLSIAMMAAGGEESPSTINRLVWGLMMVLLTIALSLAGGMPVLQSFTILVGLPTAVLCAVAMLGMLIEFEREFPILTESDNEESERSTPTGPSVQQQRQSAGTTSDD</sequence>
<evidence type="ECO:0000256" key="4">
    <source>
        <dbReference type="ARBA" id="ARBA00022692"/>
    </source>
</evidence>
<evidence type="ECO:0000256" key="3">
    <source>
        <dbReference type="ARBA" id="ARBA00022475"/>
    </source>
</evidence>
<organism evidence="9 10">
    <name type="scientific">Halolamina salina</name>
    <dbReference type="NCBI Taxonomy" id="1220023"/>
    <lineage>
        <taxon>Archaea</taxon>
        <taxon>Methanobacteriati</taxon>
        <taxon>Methanobacteriota</taxon>
        <taxon>Stenosarchaea group</taxon>
        <taxon>Halobacteria</taxon>
        <taxon>Halobacteriales</taxon>
        <taxon>Haloferacaceae</taxon>
    </lineage>
</organism>
<dbReference type="InterPro" id="IPR000060">
    <property type="entry name" value="BCCT_transptr"/>
</dbReference>
<gene>
    <name evidence="9" type="ORF">ACFR9S_00205</name>
</gene>
<feature type="transmembrane region" description="Helical" evidence="8">
    <location>
        <begin position="461"/>
        <end position="480"/>
    </location>
</feature>
<keyword evidence="6 8" id="KW-0472">Membrane</keyword>
<dbReference type="GO" id="GO:0005886">
    <property type="term" value="C:plasma membrane"/>
    <property type="evidence" value="ECO:0007669"/>
    <property type="project" value="UniProtKB-SubCell"/>
</dbReference>
<evidence type="ECO:0000313" key="10">
    <source>
        <dbReference type="Proteomes" id="UP001597111"/>
    </source>
</evidence>
<dbReference type="Proteomes" id="UP001597111">
    <property type="component" value="Unassembled WGS sequence"/>
</dbReference>
<feature type="region of interest" description="Disordered" evidence="7">
    <location>
        <begin position="518"/>
        <end position="547"/>
    </location>
</feature>
<feature type="transmembrane region" description="Helical" evidence="8">
    <location>
        <begin position="322"/>
        <end position="348"/>
    </location>
</feature>
<feature type="transmembrane region" description="Helical" evidence="8">
    <location>
        <begin position="61"/>
        <end position="79"/>
    </location>
</feature>
<dbReference type="InterPro" id="IPR018093">
    <property type="entry name" value="BCCT_CS"/>
</dbReference>
<reference evidence="9 10" key="1">
    <citation type="journal article" date="2019" name="Int. J. Syst. Evol. Microbiol.">
        <title>The Global Catalogue of Microorganisms (GCM) 10K type strain sequencing project: providing services to taxonomists for standard genome sequencing and annotation.</title>
        <authorList>
            <consortium name="The Broad Institute Genomics Platform"/>
            <consortium name="The Broad Institute Genome Sequencing Center for Infectious Disease"/>
            <person name="Wu L."/>
            <person name="Ma J."/>
        </authorList>
    </citation>
    <scope>NUCLEOTIDE SEQUENCE [LARGE SCALE GENOMIC DNA]</scope>
    <source>
        <strain evidence="9 10">CGMCC 1.12285</strain>
    </source>
</reference>
<feature type="compositionally biased region" description="Polar residues" evidence="7">
    <location>
        <begin position="527"/>
        <end position="547"/>
    </location>
</feature>
<evidence type="ECO:0000256" key="1">
    <source>
        <dbReference type="ARBA" id="ARBA00004651"/>
    </source>
</evidence>
<accession>A0ABD6B2S6</accession>
<keyword evidence="5 8" id="KW-1133">Transmembrane helix</keyword>
<protein>
    <submittedName>
        <fullName evidence="9">BCCT family transporter</fullName>
    </submittedName>
</protein>
<dbReference type="Pfam" id="PF02028">
    <property type="entry name" value="BCCT"/>
    <property type="match status" value="1"/>
</dbReference>
<comment type="subcellular location">
    <subcellularLocation>
        <location evidence="1">Cell membrane</location>
        <topology evidence="1">Multi-pass membrane protein</topology>
    </subcellularLocation>
</comment>
<feature type="transmembrane region" description="Helical" evidence="8">
    <location>
        <begin position="99"/>
        <end position="118"/>
    </location>
</feature>
<dbReference type="PROSITE" id="PS01303">
    <property type="entry name" value="BCCT"/>
    <property type="match status" value="1"/>
</dbReference>
<keyword evidence="10" id="KW-1185">Reference proteome</keyword>
<name>A0ABD6B2S6_9EURY</name>
<feature type="transmembrane region" description="Helical" evidence="8">
    <location>
        <begin position="360"/>
        <end position="378"/>
    </location>
</feature>
<evidence type="ECO:0000256" key="8">
    <source>
        <dbReference type="SAM" id="Phobius"/>
    </source>
</evidence>